<organism evidence="1 2">
    <name type="scientific">Lentibacillus populi</name>
    <dbReference type="NCBI Taxonomy" id="1827502"/>
    <lineage>
        <taxon>Bacteria</taxon>
        <taxon>Bacillati</taxon>
        <taxon>Bacillota</taxon>
        <taxon>Bacilli</taxon>
        <taxon>Bacillales</taxon>
        <taxon>Bacillaceae</taxon>
        <taxon>Lentibacillus</taxon>
    </lineage>
</organism>
<dbReference type="InterPro" id="IPR029068">
    <property type="entry name" value="Glyas_Bleomycin-R_OHBP_Dase"/>
</dbReference>
<keyword evidence="2" id="KW-1185">Reference proteome</keyword>
<accession>A0A9W5X6E0</accession>
<dbReference type="SUPFAM" id="SSF54593">
    <property type="entry name" value="Glyoxalase/Bleomycin resistance protein/Dihydroxybiphenyl dioxygenase"/>
    <property type="match status" value="1"/>
</dbReference>
<dbReference type="AlphaFoldDB" id="A0A9W5X6E0"/>
<gene>
    <name evidence="1" type="ORF">GCM10011409_25310</name>
</gene>
<comment type="caution">
    <text evidence="1">The sequence shown here is derived from an EMBL/GenBank/DDBJ whole genome shotgun (WGS) entry which is preliminary data.</text>
</comment>
<protein>
    <recommendedName>
        <fullName evidence="3">Glyoxalase</fullName>
    </recommendedName>
</protein>
<dbReference type="Gene3D" id="3.10.180.10">
    <property type="entry name" value="2,3-Dihydroxybiphenyl 1,2-Dioxygenase, domain 1"/>
    <property type="match status" value="1"/>
</dbReference>
<name>A0A9W5X6E0_9BACI</name>
<sequence length="41" mass="4794">MLFKVEQIDHVQLAAPISGEDRARKFYGDLLGFEEVTNRYH</sequence>
<dbReference type="Proteomes" id="UP000621492">
    <property type="component" value="Unassembled WGS sequence"/>
</dbReference>
<evidence type="ECO:0008006" key="3">
    <source>
        <dbReference type="Google" id="ProtNLM"/>
    </source>
</evidence>
<evidence type="ECO:0000313" key="1">
    <source>
        <dbReference type="EMBL" id="GGB46733.1"/>
    </source>
</evidence>
<reference evidence="1" key="2">
    <citation type="submission" date="2020-09" db="EMBL/GenBank/DDBJ databases">
        <authorList>
            <person name="Sun Q."/>
            <person name="Zhou Y."/>
        </authorList>
    </citation>
    <scope>NUCLEOTIDE SEQUENCE</scope>
    <source>
        <strain evidence="1">CGMCC 1.15454</strain>
    </source>
</reference>
<proteinExistence type="predicted"/>
<dbReference type="EMBL" id="BMJD01000020">
    <property type="protein sequence ID" value="GGB46733.1"/>
    <property type="molecule type" value="Genomic_DNA"/>
</dbReference>
<reference evidence="1" key="1">
    <citation type="journal article" date="2014" name="Int. J. Syst. Evol. Microbiol.">
        <title>Complete genome sequence of Corynebacterium casei LMG S-19264T (=DSM 44701T), isolated from a smear-ripened cheese.</title>
        <authorList>
            <consortium name="US DOE Joint Genome Institute (JGI-PGF)"/>
            <person name="Walter F."/>
            <person name="Albersmeier A."/>
            <person name="Kalinowski J."/>
            <person name="Ruckert C."/>
        </authorList>
    </citation>
    <scope>NUCLEOTIDE SEQUENCE</scope>
    <source>
        <strain evidence="1">CGMCC 1.15454</strain>
    </source>
</reference>
<evidence type="ECO:0000313" key="2">
    <source>
        <dbReference type="Proteomes" id="UP000621492"/>
    </source>
</evidence>